<dbReference type="PROSITE" id="PS00743">
    <property type="entry name" value="BETA_LACTAMASE_B_1"/>
    <property type="match status" value="1"/>
</dbReference>
<accession>A0A363UJX7</accession>
<dbReference type="GO" id="GO:0008270">
    <property type="term" value="F:zinc ion binding"/>
    <property type="evidence" value="ECO:0007669"/>
    <property type="project" value="InterPro"/>
</dbReference>
<proteinExistence type="predicted"/>
<dbReference type="AlphaFoldDB" id="A0A363UJX7"/>
<reference evidence="6 7" key="1">
    <citation type="submission" date="2018-05" db="EMBL/GenBank/DDBJ databases">
        <title>Abyssibacter profundi OUC007T gen. nov., sp. nov, a marine bacterium isolated from seawater of the Mariana Trench.</title>
        <authorList>
            <person name="Zhou S."/>
        </authorList>
    </citation>
    <scope>NUCLEOTIDE SEQUENCE [LARGE SCALE GENOMIC DNA]</scope>
    <source>
        <strain evidence="6 7">OUC007</strain>
    </source>
</reference>
<gene>
    <name evidence="6" type="ORF">DEH80_11410</name>
</gene>
<dbReference type="InterPro" id="IPR052533">
    <property type="entry name" value="WalJ/YycJ-like"/>
</dbReference>
<evidence type="ECO:0000313" key="7">
    <source>
        <dbReference type="Proteomes" id="UP000251800"/>
    </source>
</evidence>
<name>A0A363UJX7_9GAMM</name>
<keyword evidence="4" id="KW-0862">Zinc</keyword>
<dbReference type="SUPFAM" id="SSF56281">
    <property type="entry name" value="Metallo-hydrolase/oxidoreductase"/>
    <property type="match status" value="1"/>
</dbReference>
<evidence type="ECO:0000259" key="5">
    <source>
        <dbReference type="SMART" id="SM00849"/>
    </source>
</evidence>
<dbReference type="RefSeq" id="WP_109720628.1">
    <property type="nucleotide sequence ID" value="NZ_QEQK01000009.1"/>
</dbReference>
<dbReference type="GO" id="GO:0008800">
    <property type="term" value="F:beta-lactamase activity"/>
    <property type="evidence" value="ECO:0007669"/>
    <property type="project" value="InterPro"/>
</dbReference>
<dbReference type="PANTHER" id="PTHR47619">
    <property type="entry name" value="METALLO-HYDROLASE YYCJ-RELATED"/>
    <property type="match status" value="1"/>
</dbReference>
<dbReference type="Proteomes" id="UP000251800">
    <property type="component" value="Unassembled WGS sequence"/>
</dbReference>
<evidence type="ECO:0000256" key="1">
    <source>
        <dbReference type="ARBA" id="ARBA00001947"/>
    </source>
</evidence>
<dbReference type="InterPro" id="IPR001279">
    <property type="entry name" value="Metallo-B-lactamas"/>
</dbReference>
<comment type="cofactor">
    <cofactor evidence="1">
        <name>Zn(2+)</name>
        <dbReference type="ChEBI" id="CHEBI:29105"/>
    </cofactor>
</comment>
<protein>
    <submittedName>
        <fullName evidence="6">MBL fold metallo-hydrolase</fullName>
    </submittedName>
</protein>
<dbReference type="OrthoDB" id="9803916at2"/>
<dbReference type="Pfam" id="PF12706">
    <property type="entry name" value="Lactamase_B_2"/>
    <property type="match status" value="1"/>
</dbReference>
<keyword evidence="7" id="KW-1185">Reference proteome</keyword>
<sequence length="255" mass="27248">MRFAYLGSGSRGNAAVISAGATHVLLDCGFPASEAERRLQRLGLEAADLAAVLVTHEHGDHIGGVSALARRHGLAVYMTLGTRAAGKMHPAVDVRVIDGHSPLTIDALEVLPYPVPHDARQPCQFVFHDGQWRLGVLSDAGCITPHIRDMLAPCDALAIEFNHDVDMLARGPYPPSLKTRVGGRLGHLSNCQSAALLADIGAERLQHLVLAHLSEQNNSPALAQQAAATALAVDPDWVQLADQADGLDWRQLAMR</sequence>
<evidence type="ECO:0000256" key="3">
    <source>
        <dbReference type="ARBA" id="ARBA00022801"/>
    </source>
</evidence>
<dbReference type="PANTHER" id="PTHR47619:SF1">
    <property type="entry name" value="EXODEOXYRIBONUCLEASE WALJ"/>
    <property type="match status" value="1"/>
</dbReference>
<dbReference type="InterPro" id="IPR001018">
    <property type="entry name" value="Beta-lactamase_class-B_CS"/>
</dbReference>
<evidence type="ECO:0000313" key="6">
    <source>
        <dbReference type="EMBL" id="PWN55704.1"/>
    </source>
</evidence>
<feature type="domain" description="Metallo-beta-lactamase" evidence="5">
    <location>
        <begin position="11"/>
        <end position="187"/>
    </location>
</feature>
<dbReference type="Gene3D" id="3.60.15.10">
    <property type="entry name" value="Ribonuclease Z/Hydroxyacylglutathione hydrolase-like"/>
    <property type="match status" value="1"/>
</dbReference>
<dbReference type="InterPro" id="IPR036866">
    <property type="entry name" value="RibonucZ/Hydroxyglut_hydro"/>
</dbReference>
<comment type="caution">
    <text evidence="6">The sequence shown here is derived from an EMBL/GenBank/DDBJ whole genome shotgun (WGS) entry which is preliminary data.</text>
</comment>
<dbReference type="SMART" id="SM00849">
    <property type="entry name" value="Lactamase_B"/>
    <property type="match status" value="1"/>
</dbReference>
<keyword evidence="3 6" id="KW-0378">Hydrolase</keyword>
<evidence type="ECO:0000256" key="4">
    <source>
        <dbReference type="ARBA" id="ARBA00022833"/>
    </source>
</evidence>
<dbReference type="GO" id="GO:0017001">
    <property type="term" value="P:antibiotic catabolic process"/>
    <property type="evidence" value="ECO:0007669"/>
    <property type="project" value="InterPro"/>
</dbReference>
<organism evidence="6 7">
    <name type="scientific">Abyssibacter profundi</name>
    <dbReference type="NCBI Taxonomy" id="2182787"/>
    <lineage>
        <taxon>Bacteria</taxon>
        <taxon>Pseudomonadati</taxon>
        <taxon>Pseudomonadota</taxon>
        <taxon>Gammaproteobacteria</taxon>
        <taxon>Chromatiales</taxon>
        <taxon>Oceanococcaceae</taxon>
        <taxon>Abyssibacter</taxon>
    </lineage>
</organism>
<keyword evidence="2" id="KW-0479">Metal-binding</keyword>
<dbReference type="EMBL" id="QEQK01000009">
    <property type="protein sequence ID" value="PWN55704.1"/>
    <property type="molecule type" value="Genomic_DNA"/>
</dbReference>
<evidence type="ECO:0000256" key="2">
    <source>
        <dbReference type="ARBA" id="ARBA00022723"/>
    </source>
</evidence>